<dbReference type="InterPro" id="IPR030378">
    <property type="entry name" value="G_CP_dom"/>
</dbReference>
<proteinExistence type="inferred from homology"/>
<keyword evidence="8" id="KW-1185">Reference proteome</keyword>
<accession>A0A6N7IRR2</accession>
<dbReference type="PANTHER" id="PTHR45782">
    <property type="entry name" value="MITOCHONDRIAL RIBOSOME-ASSOCIATED GTPASE 1"/>
    <property type="match status" value="1"/>
</dbReference>
<keyword evidence="4" id="KW-0963">Cytoplasm</keyword>
<dbReference type="InterPro" id="IPR019991">
    <property type="entry name" value="GTP-bd_ribosome_bgen"/>
</dbReference>
<dbReference type="GO" id="GO:0005525">
    <property type="term" value="F:GTP binding"/>
    <property type="evidence" value="ECO:0007669"/>
    <property type="project" value="UniProtKB-KW"/>
</dbReference>
<feature type="binding site" evidence="5">
    <location>
        <begin position="49"/>
        <end position="52"/>
    </location>
    <ligand>
        <name>GTP</name>
        <dbReference type="ChEBI" id="CHEBI:37565"/>
    </ligand>
</feature>
<dbReference type="Proteomes" id="UP000441717">
    <property type="component" value="Unassembled WGS sequence"/>
</dbReference>
<sequence>MARARRLLRENLKLVDVVIELLDARIPVSSRNPQIAAILGHMPRLVVLNKADLADGAVTLRWLEWFSIRGTPAIAVDSTTGKGLGEVPLLVEELSNGKIQALVSRGRRPRSPRCMVVGIPNVGKSLFINALVGRRVTRTGNRPGVTRGQQWIRLARGVELLDTPGVLWPKFDDRQIALKLAVTGAIKEEVFDVEDVAAWLVGWLKEHCPRPLMERYRLEEVPAHGRQVLELIARRRGLLGAGGVPDTGRAAIHLLKEFRAGKLGRVTLDEPCG</sequence>
<dbReference type="Pfam" id="PF01926">
    <property type="entry name" value="MMR_HSR1"/>
    <property type="match status" value="1"/>
</dbReference>
<feature type="domain" description="CP-type G" evidence="6">
    <location>
        <begin position="4"/>
        <end position="169"/>
    </location>
</feature>
<comment type="similarity">
    <text evidence="4">Belongs to the TRAFAC class YlqF/YawG GTPase family. MTG1 subfamily.</text>
</comment>
<comment type="caution">
    <text evidence="7">The sequence shown here is derived from an EMBL/GenBank/DDBJ whole genome shotgun (WGS) entry which is preliminary data.</text>
</comment>
<dbReference type="GO" id="GO:0006412">
    <property type="term" value="P:translation"/>
    <property type="evidence" value="ECO:0007669"/>
    <property type="project" value="TreeGrafter"/>
</dbReference>
<evidence type="ECO:0000313" key="7">
    <source>
        <dbReference type="EMBL" id="MQL52199.1"/>
    </source>
</evidence>
<dbReference type="FunFam" id="3.40.50.300:FF:000590">
    <property type="entry name" value="Ribosome biogenesis GTPase A"/>
    <property type="match status" value="1"/>
</dbReference>
<dbReference type="GO" id="GO:0005737">
    <property type="term" value="C:cytoplasm"/>
    <property type="evidence" value="ECO:0007669"/>
    <property type="project" value="UniProtKB-SubCell"/>
</dbReference>
<protein>
    <recommendedName>
        <fullName evidence="1 4">Ribosome biogenesis GTPase A</fullName>
    </recommendedName>
</protein>
<keyword evidence="2 4" id="KW-0547">Nucleotide-binding</keyword>
<organism evidence="7 8">
    <name type="scientific">Desulfofundulus thermobenzoicus</name>
    <dbReference type="NCBI Taxonomy" id="29376"/>
    <lineage>
        <taxon>Bacteria</taxon>
        <taxon>Bacillati</taxon>
        <taxon>Bacillota</taxon>
        <taxon>Clostridia</taxon>
        <taxon>Eubacteriales</taxon>
        <taxon>Peptococcaceae</taxon>
        <taxon>Desulfofundulus</taxon>
    </lineage>
</organism>
<gene>
    <name evidence="7" type="primary">ylqF</name>
    <name evidence="7" type="ORF">GFC01_07920</name>
</gene>
<dbReference type="AlphaFoldDB" id="A0A6N7IRR2"/>
<dbReference type="PIRSF" id="PIRSF006230">
    <property type="entry name" value="MG442"/>
    <property type="match status" value="1"/>
</dbReference>
<dbReference type="InterPro" id="IPR016478">
    <property type="entry name" value="GTPase_MTG1"/>
</dbReference>
<keyword evidence="3 4" id="KW-0342">GTP-binding</keyword>
<dbReference type="Gene3D" id="3.40.50.300">
    <property type="entry name" value="P-loop containing nucleotide triphosphate hydrolases"/>
    <property type="match status" value="1"/>
</dbReference>
<name>A0A6N7IRR2_9FIRM</name>
<dbReference type="PANTHER" id="PTHR45782:SF4">
    <property type="entry name" value="MITOCHONDRIAL RIBOSOME-ASSOCIATED GTPASE 1"/>
    <property type="match status" value="1"/>
</dbReference>
<evidence type="ECO:0000256" key="1">
    <source>
        <dbReference type="ARBA" id="ARBA00014898"/>
    </source>
</evidence>
<evidence type="ECO:0000256" key="4">
    <source>
        <dbReference type="PIRNR" id="PIRNR006230"/>
    </source>
</evidence>
<dbReference type="InterPro" id="IPR023179">
    <property type="entry name" value="GTP-bd_ortho_bundle_sf"/>
</dbReference>
<dbReference type="OrthoDB" id="9779790at2"/>
<dbReference type="SUPFAM" id="SSF52540">
    <property type="entry name" value="P-loop containing nucleoside triphosphate hydrolases"/>
    <property type="match status" value="1"/>
</dbReference>
<dbReference type="NCBIfam" id="TIGR03596">
    <property type="entry name" value="GTPase_YlqF"/>
    <property type="match status" value="1"/>
</dbReference>
<reference evidence="7 8" key="1">
    <citation type="submission" date="2019-10" db="EMBL/GenBank/DDBJ databases">
        <title>Comparative genomics of sulfur disproportionating microorganisms.</title>
        <authorList>
            <person name="Ward L.M."/>
            <person name="Bertran E."/>
            <person name="Johnston D."/>
        </authorList>
    </citation>
    <scope>NUCLEOTIDE SEQUENCE [LARGE SCALE GENOMIC DNA]</scope>
    <source>
        <strain evidence="7 8">DSM 14055</strain>
    </source>
</reference>
<feature type="binding site" evidence="5">
    <location>
        <position position="165"/>
    </location>
    <ligand>
        <name>GTP</name>
        <dbReference type="ChEBI" id="CHEBI:37565"/>
    </ligand>
</feature>
<evidence type="ECO:0000259" key="6">
    <source>
        <dbReference type="PROSITE" id="PS51721"/>
    </source>
</evidence>
<dbReference type="InterPro" id="IPR027417">
    <property type="entry name" value="P-loop_NTPase"/>
</dbReference>
<evidence type="ECO:0000313" key="8">
    <source>
        <dbReference type="Proteomes" id="UP000441717"/>
    </source>
</evidence>
<dbReference type="Gene3D" id="1.10.1580.10">
    <property type="match status" value="1"/>
</dbReference>
<comment type="subcellular location">
    <subcellularLocation>
        <location evidence="4">Cytoplasm</location>
    </subcellularLocation>
</comment>
<evidence type="ECO:0000256" key="3">
    <source>
        <dbReference type="ARBA" id="ARBA00023134"/>
    </source>
</evidence>
<dbReference type="GO" id="GO:0003924">
    <property type="term" value="F:GTPase activity"/>
    <property type="evidence" value="ECO:0007669"/>
    <property type="project" value="TreeGrafter"/>
</dbReference>
<dbReference type="InterPro" id="IPR006073">
    <property type="entry name" value="GTP-bd"/>
</dbReference>
<evidence type="ECO:0000256" key="5">
    <source>
        <dbReference type="PIRSR" id="PIRSR006230-1"/>
    </source>
</evidence>
<dbReference type="CDD" id="cd01856">
    <property type="entry name" value="YlqF"/>
    <property type="match status" value="1"/>
</dbReference>
<dbReference type="PROSITE" id="PS51721">
    <property type="entry name" value="G_CP"/>
    <property type="match status" value="1"/>
</dbReference>
<comment type="function">
    <text evidence="4">Required for a late step of 50S ribosomal subunit assembly. Has GTPase activity.</text>
</comment>
<dbReference type="EMBL" id="WHYR01000017">
    <property type="protein sequence ID" value="MQL52199.1"/>
    <property type="molecule type" value="Genomic_DNA"/>
</dbReference>
<evidence type="ECO:0000256" key="2">
    <source>
        <dbReference type="ARBA" id="ARBA00022741"/>
    </source>
</evidence>